<organism evidence="1 2">
    <name type="scientific">Leifsonia xyli subsp. xyli</name>
    <dbReference type="NCBI Taxonomy" id="59736"/>
    <lineage>
        <taxon>Bacteria</taxon>
        <taxon>Bacillati</taxon>
        <taxon>Actinomycetota</taxon>
        <taxon>Actinomycetes</taxon>
        <taxon>Micrococcales</taxon>
        <taxon>Microbacteriaceae</taxon>
        <taxon>Leifsonia</taxon>
    </lineage>
</organism>
<dbReference type="AlphaFoldDB" id="A0A1E2SK08"/>
<gene>
    <name evidence="1" type="ORF">ATY41_03290</name>
</gene>
<dbReference type="Proteomes" id="UP000094426">
    <property type="component" value="Unassembled WGS sequence"/>
</dbReference>
<proteinExistence type="predicted"/>
<evidence type="ECO:0000313" key="1">
    <source>
        <dbReference type="EMBL" id="ODA90061.1"/>
    </source>
</evidence>
<protein>
    <submittedName>
        <fullName evidence="1">Uncharacterized protein</fullName>
    </submittedName>
</protein>
<dbReference type="InterPro" id="IPR036390">
    <property type="entry name" value="WH_DNA-bd_sf"/>
</dbReference>
<sequence>MVAGTPNRAAVLRHLLTHPEGASSVDVGAALRMSTTVALSHLTDLEDLGVVGCRASRLASGRRQRSGVYRLKVRGFSVEELTALQVLTGISVGTIPVRADLGDFTPLELIAEAHRRLFEERGGEPGDAP</sequence>
<comment type="caution">
    <text evidence="1">The sequence shown here is derived from an EMBL/GenBank/DDBJ whole genome shotgun (WGS) entry which is preliminary data.</text>
</comment>
<dbReference type="RefSeq" id="WP_041767873.1">
    <property type="nucleotide sequence ID" value="NZ_LNZG01000023.1"/>
</dbReference>
<dbReference type="SUPFAM" id="SSF46785">
    <property type="entry name" value="Winged helix' DNA-binding domain"/>
    <property type="match status" value="1"/>
</dbReference>
<name>A0A1E2SK08_LEIXY</name>
<dbReference type="OrthoDB" id="4951732at2"/>
<accession>A0A1E2SK08</accession>
<evidence type="ECO:0000313" key="2">
    <source>
        <dbReference type="Proteomes" id="UP000094426"/>
    </source>
</evidence>
<reference evidence="1 2" key="1">
    <citation type="submission" date="2015-11" db="EMBL/GenBank/DDBJ databases">
        <authorList>
            <person name="Zhang Y."/>
            <person name="Guo Z."/>
        </authorList>
    </citation>
    <scope>NUCLEOTIDE SEQUENCE [LARGE SCALE GENOMIC DNA]</scope>
    <source>
        <strain evidence="2">gdw1</strain>
    </source>
</reference>
<dbReference type="EMBL" id="LNZG01000023">
    <property type="protein sequence ID" value="ODA90061.1"/>
    <property type="molecule type" value="Genomic_DNA"/>
</dbReference>